<accession>A0A4S4LM94</accession>
<name>A0A4S4LM94_9AGAM</name>
<reference evidence="1 2" key="1">
    <citation type="submission" date="2019-02" db="EMBL/GenBank/DDBJ databases">
        <title>Genome sequencing of the rare red list fungi Bondarzewia mesenterica.</title>
        <authorList>
            <person name="Buettner E."/>
            <person name="Kellner H."/>
        </authorList>
    </citation>
    <scope>NUCLEOTIDE SEQUENCE [LARGE SCALE GENOMIC DNA]</scope>
    <source>
        <strain evidence="1 2">DSM 108281</strain>
    </source>
</reference>
<protein>
    <submittedName>
        <fullName evidence="1">Uncharacterized protein</fullName>
    </submittedName>
</protein>
<comment type="caution">
    <text evidence="1">The sequence shown here is derived from an EMBL/GenBank/DDBJ whole genome shotgun (WGS) entry which is preliminary data.</text>
</comment>
<keyword evidence="2" id="KW-1185">Reference proteome</keyword>
<gene>
    <name evidence="1" type="ORF">EW146_g7580</name>
</gene>
<evidence type="ECO:0000313" key="1">
    <source>
        <dbReference type="EMBL" id="THH12561.1"/>
    </source>
</evidence>
<sequence>MMSGVDFVFSSMIKKKDMWVGSIEAGYLEEFVLYAAAVSRRLVASWKDWDKSGVEGITIESGPLCMRYILYHSWHAERPYSFSTCRALMIIKNMLNCMMHAIQEYTPKIEYNVPSVNGSNPKSTMACSAGIFDIDEFWTHLFTIHYPSLTMLEIKCIYFSCGTDFLHKGSRMTILKCIDQGKEVFDNFMHDLWRDLDFPPHKVLIITEGTVIAALKVKVGKGIKAASLKNFSENLIQSQGPITRANMMKHAGGTVAYWGVHWATVHAFLIEMLKVLIDAQEAIKKVMVVSHKVPTSSSSLVKVNFFWNEIFIKKLRATYRVKVNEPVMDVGKIQKMLIELEKSADDHAEI</sequence>
<evidence type="ECO:0000313" key="2">
    <source>
        <dbReference type="Proteomes" id="UP000310158"/>
    </source>
</evidence>
<dbReference type="AlphaFoldDB" id="A0A4S4LM94"/>
<organism evidence="1 2">
    <name type="scientific">Bondarzewia mesenterica</name>
    <dbReference type="NCBI Taxonomy" id="1095465"/>
    <lineage>
        <taxon>Eukaryota</taxon>
        <taxon>Fungi</taxon>
        <taxon>Dikarya</taxon>
        <taxon>Basidiomycota</taxon>
        <taxon>Agaricomycotina</taxon>
        <taxon>Agaricomycetes</taxon>
        <taxon>Russulales</taxon>
        <taxon>Bondarzewiaceae</taxon>
        <taxon>Bondarzewia</taxon>
    </lineage>
</organism>
<dbReference type="Proteomes" id="UP000310158">
    <property type="component" value="Unassembled WGS sequence"/>
</dbReference>
<dbReference type="EMBL" id="SGPL01000448">
    <property type="protein sequence ID" value="THH12561.1"/>
    <property type="molecule type" value="Genomic_DNA"/>
</dbReference>
<proteinExistence type="predicted"/>